<dbReference type="WBParaSite" id="TCNE_0001873601-mRNA-1">
    <property type="protein sequence ID" value="TCNE_0001873601-mRNA-1"/>
    <property type="gene ID" value="TCNE_0001873601"/>
</dbReference>
<dbReference type="EMBL" id="UYWY01025895">
    <property type="protein sequence ID" value="VDM50054.1"/>
    <property type="molecule type" value="Genomic_DNA"/>
</dbReference>
<name>A0A183VDB2_TOXCA</name>
<keyword evidence="2" id="KW-1185">Reference proteome</keyword>
<accession>A0A183VDB2</accession>
<sequence length="119" mass="12618">MSIRLAHMNHHRIQPSFAPLADIVARVHKRFGMMAGKLAERVANIVVRSGTAGKADNFAAKAGKLAEKAGELAGKTDNSRFDSFAVVPAGCSSERMNTGTAALALGSSEDSCRYEKQNA</sequence>
<dbReference type="AlphaFoldDB" id="A0A183VDB2"/>
<evidence type="ECO:0000313" key="3">
    <source>
        <dbReference type="WBParaSite" id="TCNE_0001873601-mRNA-1"/>
    </source>
</evidence>
<dbReference type="Proteomes" id="UP000050794">
    <property type="component" value="Unassembled WGS sequence"/>
</dbReference>
<reference evidence="3" key="1">
    <citation type="submission" date="2016-06" db="UniProtKB">
        <authorList>
            <consortium name="WormBaseParasite"/>
        </authorList>
    </citation>
    <scope>IDENTIFICATION</scope>
</reference>
<protein>
    <submittedName>
        <fullName evidence="3">Variable large protein</fullName>
    </submittedName>
</protein>
<gene>
    <name evidence="1" type="ORF">TCNE_LOCUS18733</name>
</gene>
<evidence type="ECO:0000313" key="2">
    <source>
        <dbReference type="Proteomes" id="UP000050794"/>
    </source>
</evidence>
<organism evidence="2 3">
    <name type="scientific">Toxocara canis</name>
    <name type="common">Canine roundworm</name>
    <dbReference type="NCBI Taxonomy" id="6265"/>
    <lineage>
        <taxon>Eukaryota</taxon>
        <taxon>Metazoa</taxon>
        <taxon>Ecdysozoa</taxon>
        <taxon>Nematoda</taxon>
        <taxon>Chromadorea</taxon>
        <taxon>Rhabditida</taxon>
        <taxon>Spirurina</taxon>
        <taxon>Ascaridomorpha</taxon>
        <taxon>Ascaridoidea</taxon>
        <taxon>Toxocaridae</taxon>
        <taxon>Toxocara</taxon>
    </lineage>
</organism>
<evidence type="ECO:0000313" key="1">
    <source>
        <dbReference type="EMBL" id="VDM50054.1"/>
    </source>
</evidence>
<reference evidence="1 2" key="2">
    <citation type="submission" date="2018-11" db="EMBL/GenBank/DDBJ databases">
        <authorList>
            <consortium name="Pathogen Informatics"/>
        </authorList>
    </citation>
    <scope>NUCLEOTIDE SEQUENCE [LARGE SCALE GENOMIC DNA]</scope>
</reference>
<proteinExistence type="predicted"/>